<dbReference type="Proteomes" id="UP000182444">
    <property type="component" value="Chromosome 1C"/>
</dbReference>
<sequence>MRLRPTSDYLQISEPSSSILPTRSPGPRDHFGTNNALVVVCALHGQVRKHQYAPLLVRPGYGNAFLNHRSKYSSWSLPAAVSIACNTAIRVRVYNCFFVALFSCCCFFVFLLLFLLTESQYRSSTRTLLPYRAREVQNLVPRRQKKRFVQPQQKIGICISSQDVLLIRSSLSNEAVSAAFS</sequence>
<dbReference type="VEuPathDB" id="FungiDB:YALI1_C19072g"/>
<feature type="transmembrane region" description="Helical" evidence="1">
    <location>
        <begin position="97"/>
        <end position="116"/>
    </location>
</feature>
<accession>A0A1D8NB13</accession>
<keyword evidence="1" id="KW-1133">Transmembrane helix</keyword>
<proteinExistence type="predicted"/>
<evidence type="ECO:0000313" key="2">
    <source>
        <dbReference type="EMBL" id="AOW02825.1"/>
    </source>
</evidence>
<evidence type="ECO:0000313" key="3">
    <source>
        <dbReference type="Proteomes" id="UP000182444"/>
    </source>
</evidence>
<name>A0A1D8NB13_YARLL</name>
<evidence type="ECO:0000256" key="1">
    <source>
        <dbReference type="SAM" id="Phobius"/>
    </source>
</evidence>
<dbReference type="AlphaFoldDB" id="A0A1D8NB13"/>
<gene>
    <name evidence="2" type="ORF">YALI1_C19072g</name>
</gene>
<reference evidence="2 3" key="1">
    <citation type="journal article" date="2016" name="PLoS ONE">
        <title>Sequence Assembly of Yarrowia lipolytica Strain W29/CLIB89 Shows Transposable Element Diversity.</title>
        <authorList>
            <person name="Magnan C."/>
            <person name="Yu J."/>
            <person name="Chang I."/>
            <person name="Jahn E."/>
            <person name="Kanomata Y."/>
            <person name="Wu J."/>
            <person name="Zeller M."/>
            <person name="Oakes M."/>
            <person name="Baldi P."/>
            <person name="Sandmeyer S."/>
        </authorList>
    </citation>
    <scope>NUCLEOTIDE SEQUENCE [LARGE SCALE GENOMIC DNA]</scope>
    <source>
        <strain evidence="3">CLIB89(W29)</strain>
    </source>
</reference>
<dbReference type="EMBL" id="CP017555">
    <property type="protein sequence ID" value="AOW02825.1"/>
    <property type="molecule type" value="Genomic_DNA"/>
</dbReference>
<keyword evidence="1" id="KW-0812">Transmembrane</keyword>
<dbReference type="GeneID" id="94583005"/>
<dbReference type="RefSeq" id="XP_068138472.1">
    <property type="nucleotide sequence ID" value="XM_068282371.1"/>
</dbReference>
<protein>
    <submittedName>
        <fullName evidence="2">Uncharacterized protein</fullName>
    </submittedName>
</protein>
<keyword evidence="1" id="KW-0472">Membrane</keyword>
<organism evidence="2 3">
    <name type="scientific">Yarrowia lipolytica</name>
    <name type="common">Candida lipolytica</name>
    <dbReference type="NCBI Taxonomy" id="4952"/>
    <lineage>
        <taxon>Eukaryota</taxon>
        <taxon>Fungi</taxon>
        <taxon>Dikarya</taxon>
        <taxon>Ascomycota</taxon>
        <taxon>Saccharomycotina</taxon>
        <taxon>Dipodascomycetes</taxon>
        <taxon>Dipodascales</taxon>
        <taxon>Dipodascales incertae sedis</taxon>
        <taxon>Yarrowia</taxon>
    </lineage>
</organism>